<accession>A0A1G9U7M9</accession>
<dbReference type="Gene3D" id="3.40.30.10">
    <property type="entry name" value="Glutaredoxin"/>
    <property type="match status" value="1"/>
</dbReference>
<dbReference type="EMBL" id="FNID01000001">
    <property type="protein sequence ID" value="SDM55950.1"/>
    <property type="molecule type" value="Genomic_DNA"/>
</dbReference>
<keyword evidence="2" id="KW-1185">Reference proteome</keyword>
<name>A0A1G9U7M9_9FIRM</name>
<reference evidence="1 2" key="1">
    <citation type="submission" date="2016-10" db="EMBL/GenBank/DDBJ databases">
        <authorList>
            <person name="de Groot N.N."/>
        </authorList>
    </citation>
    <scope>NUCLEOTIDE SEQUENCE [LARGE SCALE GENOMIC DNA]</scope>
    <source>
        <strain evidence="1 2">CGMCC 1.5012</strain>
    </source>
</reference>
<evidence type="ECO:0000313" key="2">
    <source>
        <dbReference type="Proteomes" id="UP000199182"/>
    </source>
</evidence>
<gene>
    <name evidence="1" type="ORF">SAMN05192585_101106</name>
</gene>
<dbReference type="Proteomes" id="UP000199182">
    <property type="component" value="Unassembled WGS sequence"/>
</dbReference>
<evidence type="ECO:0000313" key="1">
    <source>
        <dbReference type="EMBL" id="SDM55950.1"/>
    </source>
</evidence>
<sequence>MKKLIVEVCVCTQCVLNGAMDIIESIESLQKLKVQLRLNAQIQVVTTTTLGEGKHTCAAPVVAINGEIIEHADSETVMSKIVALTTKDVKC</sequence>
<dbReference type="AlphaFoldDB" id="A0A1G9U7M9"/>
<dbReference type="Pfam" id="PF01257">
    <property type="entry name" value="2Fe-2S_thioredx"/>
    <property type="match status" value="1"/>
</dbReference>
<protein>
    <submittedName>
        <fullName evidence="1">Thioredoxin-like [2Fe-2S] ferredoxin</fullName>
    </submittedName>
</protein>
<proteinExistence type="predicted"/>
<dbReference type="STRING" id="258515.SAMN05192585_101106"/>
<organism evidence="1 2">
    <name type="scientific">Acetanaerobacterium elongatum</name>
    <dbReference type="NCBI Taxonomy" id="258515"/>
    <lineage>
        <taxon>Bacteria</taxon>
        <taxon>Bacillati</taxon>
        <taxon>Bacillota</taxon>
        <taxon>Clostridia</taxon>
        <taxon>Eubacteriales</taxon>
        <taxon>Oscillospiraceae</taxon>
        <taxon>Acetanaerobacterium</taxon>
    </lineage>
</organism>
<dbReference type="RefSeq" id="WP_162840259.1">
    <property type="nucleotide sequence ID" value="NZ_FNID01000001.1"/>
</dbReference>